<dbReference type="GO" id="GO:0005886">
    <property type="term" value="C:plasma membrane"/>
    <property type="evidence" value="ECO:0007669"/>
    <property type="project" value="UniProtKB-SubCell"/>
</dbReference>
<dbReference type="InterPro" id="IPR003770">
    <property type="entry name" value="MLTG-like"/>
</dbReference>
<comment type="function">
    <text evidence="7">Functions as a peptidoglycan terminase that cleaves nascent peptidoglycan strands endolytically to terminate their elongation.</text>
</comment>
<dbReference type="PANTHER" id="PTHR30518">
    <property type="entry name" value="ENDOLYTIC MUREIN TRANSGLYCOSYLASE"/>
    <property type="match status" value="1"/>
</dbReference>
<proteinExistence type="inferred from homology"/>
<keyword evidence="1 7" id="KW-1003">Cell membrane</keyword>
<dbReference type="PANTHER" id="PTHR30518:SF2">
    <property type="entry name" value="ENDOLYTIC MUREIN TRANSGLYCOSYLASE"/>
    <property type="match status" value="1"/>
</dbReference>
<comment type="similarity">
    <text evidence="7">Belongs to the transglycosylase MltG family.</text>
</comment>
<evidence type="ECO:0000256" key="8">
    <source>
        <dbReference type="SAM" id="MobiDB-lite"/>
    </source>
</evidence>
<feature type="site" description="Important for catalytic activity" evidence="7">
    <location>
        <position position="277"/>
    </location>
</feature>
<evidence type="ECO:0000313" key="10">
    <source>
        <dbReference type="Proteomes" id="UP000321386"/>
    </source>
</evidence>
<keyword evidence="2 7" id="KW-0812">Transmembrane</keyword>
<keyword evidence="6 7" id="KW-0961">Cell wall biogenesis/degradation</keyword>
<comment type="catalytic activity">
    <reaction evidence="7">
        <text>a peptidoglycan chain = a peptidoglycan chain with N-acetyl-1,6-anhydromuramyl-[peptide] at the reducing end + a peptidoglycan chain with N-acetylglucosamine at the non-reducing end.</text>
        <dbReference type="EC" id="4.2.2.29"/>
    </reaction>
</comment>
<evidence type="ECO:0000256" key="1">
    <source>
        <dbReference type="ARBA" id="ARBA00022475"/>
    </source>
</evidence>
<dbReference type="AlphaFoldDB" id="A0A510UQ53"/>
<protein>
    <recommendedName>
        <fullName evidence="7">Endolytic murein transglycosylase</fullName>
        <ecNumber evidence="7">4.2.2.29</ecNumber>
    </recommendedName>
    <alternativeName>
        <fullName evidence="7">Peptidoglycan lytic transglycosylase</fullName>
    </alternativeName>
    <alternativeName>
        <fullName evidence="7">Peptidoglycan polymerization terminase</fullName>
    </alternativeName>
</protein>
<dbReference type="GO" id="GO:0071555">
    <property type="term" value="P:cell wall organization"/>
    <property type="evidence" value="ECO:0007669"/>
    <property type="project" value="UniProtKB-KW"/>
</dbReference>
<comment type="subcellular location">
    <subcellularLocation>
        <location evidence="7">Cell membrane</location>
        <topology evidence="7">Single-pass membrane protein</topology>
    </subcellularLocation>
</comment>
<accession>A0A510UQ53</accession>
<keyword evidence="10" id="KW-1185">Reference proteome</keyword>
<evidence type="ECO:0000256" key="3">
    <source>
        <dbReference type="ARBA" id="ARBA00022989"/>
    </source>
</evidence>
<sequence>MTNGSQTQWWTADEAPRADVVVPGAPGLAPQEPERRRRRSSERVAQERARQEVRRRRVVVILVVVGLLAGAGYVVASLMRGEEPAVVGAESTAVSDFDGPGHGSVTVTIPAGADGAAIGALLEAAGVVADADVFASVYAASGAAVTPGAYALPLELSSADAVDALRDPAAKASLTLTIGEGLTSWQILEKISEKTMIPLADLQAAAADPAAIGLPEQAGGKVEGWLAAGEYGIPSDWGAAKVLKQLVARTVQILTDKGVAPEAWQTVLTKASLVEREMTMDEARPTFARVIENRLAKERTLEIAASVSYGVGSTAEPTPAMLEDTSNPYNTYKHVGLPPSPIVTPGAASLDAVLQPAEGSWMFWLVVDADSGETKFAVTFDEQMENQAAFDAAQAADG</sequence>
<evidence type="ECO:0000313" key="9">
    <source>
        <dbReference type="EMBL" id="GEK16802.1"/>
    </source>
</evidence>
<dbReference type="EC" id="4.2.2.29" evidence="7"/>
<gene>
    <name evidence="7" type="primary">mltG</name>
    <name evidence="9" type="ORF">CPE01_05350</name>
</gene>
<dbReference type="RefSeq" id="WP_146805093.1">
    <property type="nucleotide sequence ID" value="NZ_BJUA01000002.1"/>
</dbReference>
<keyword evidence="4 7" id="KW-0472">Membrane</keyword>
<keyword evidence="5 7" id="KW-0456">Lyase</keyword>
<dbReference type="GO" id="GO:0008932">
    <property type="term" value="F:lytic endotransglycosylase activity"/>
    <property type="evidence" value="ECO:0007669"/>
    <property type="project" value="UniProtKB-UniRule"/>
</dbReference>
<dbReference type="Proteomes" id="UP000321386">
    <property type="component" value="Unassembled WGS sequence"/>
</dbReference>
<dbReference type="OrthoDB" id="9814591at2"/>
<dbReference type="Pfam" id="PF02618">
    <property type="entry name" value="YceG"/>
    <property type="match status" value="1"/>
</dbReference>
<evidence type="ECO:0000256" key="6">
    <source>
        <dbReference type="ARBA" id="ARBA00023316"/>
    </source>
</evidence>
<feature type="compositionally biased region" description="Polar residues" evidence="8">
    <location>
        <begin position="1"/>
        <end position="10"/>
    </location>
</feature>
<feature type="transmembrane region" description="Helical" evidence="7">
    <location>
        <begin position="58"/>
        <end position="79"/>
    </location>
</feature>
<reference evidence="9 10" key="1">
    <citation type="submission" date="2019-07" db="EMBL/GenBank/DDBJ databases">
        <title>Whole genome shotgun sequence of Cellulomonas persica NBRC 101101.</title>
        <authorList>
            <person name="Hosoyama A."/>
            <person name="Uohara A."/>
            <person name="Ohji S."/>
            <person name="Ichikawa N."/>
        </authorList>
    </citation>
    <scope>NUCLEOTIDE SEQUENCE [LARGE SCALE GENOMIC DNA]</scope>
    <source>
        <strain evidence="9 10">NBRC 101101</strain>
    </source>
</reference>
<feature type="region of interest" description="Disordered" evidence="8">
    <location>
        <begin position="1"/>
        <end position="48"/>
    </location>
</feature>
<dbReference type="HAMAP" id="MF_02065">
    <property type="entry name" value="MltG"/>
    <property type="match status" value="1"/>
</dbReference>
<evidence type="ECO:0000256" key="5">
    <source>
        <dbReference type="ARBA" id="ARBA00023239"/>
    </source>
</evidence>
<name>A0A510UQ53_9CELL</name>
<keyword evidence="3 7" id="KW-1133">Transmembrane helix</keyword>
<dbReference type="Gene3D" id="3.30.1490.480">
    <property type="entry name" value="Endolytic murein transglycosylase"/>
    <property type="match status" value="1"/>
</dbReference>
<evidence type="ECO:0000256" key="7">
    <source>
        <dbReference type="HAMAP-Rule" id="MF_02065"/>
    </source>
</evidence>
<dbReference type="GO" id="GO:0009252">
    <property type="term" value="P:peptidoglycan biosynthetic process"/>
    <property type="evidence" value="ECO:0007669"/>
    <property type="project" value="UniProtKB-UniRule"/>
</dbReference>
<comment type="caution">
    <text evidence="9">The sequence shown here is derived from an EMBL/GenBank/DDBJ whole genome shotgun (WGS) entry which is preliminary data.</text>
</comment>
<evidence type="ECO:0000256" key="2">
    <source>
        <dbReference type="ARBA" id="ARBA00022692"/>
    </source>
</evidence>
<organism evidence="9 10">
    <name type="scientific">Cellulomonas persica</name>
    <dbReference type="NCBI Taxonomy" id="76861"/>
    <lineage>
        <taxon>Bacteria</taxon>
        <taxon>Bacillati</taxon>
        <taxon>Actinomycetota</taxon>
        <taxon>Actinomycetes</taxon>
        <taxon>Micrococcales</taxon>
        <taxon>Cellulomonadaceae</taxon>
        <taxon>Cellulomonas</taxon>
    </lineage>
</organism>
<dbReference type="NCBIfam" id="TIGR00247">
    <property type="entry name" value="endolytic transglycosylase MltG"/>
    <property type="match status" value="1"/>
</dbReference>
<dbReference type="EMBL" id="BJUA01000002">
    <property type="protein sequence ID" value="GEK16802.1"/>
    <property type="molecule type" value="Genomic_DNA"/>
</dbReference>
<evidence type="ECO:0000256" key="4">
    <source>
        <dbReference type="ARBA" id="ARBA00023136"/>
    </source>
</evidence>